<dbReference type="GO" id="GO:0046872">
    <property type="term" value="F:metal ion binding"/>
    <property type="evidence" value="ECO:0007669"/>
    <property type="project" value="UniProtKB-UniRule"/>
</dbReference>
<keyword evidence="6 10" id="KW-0732">Signal</keyword>
<reference evidence="12" key="1">
    <citation type="submission" date="2022-07" db="EMBL/GenBank/DDBJ databases">
        <title>Draft genome sequence of Zalerion maritima ATCC 34329, a (micro)plastics degrading marine fungus.</title>
        <authorList>
            <person name="Paco A."/>
            <person name="Goncalves M.F.M."/>
            <person name="Rocha-Santos T.A.P."/>
            <person name="Alves A."/>
        </authorList>
    </citation>
    <scope>NUCLEOTIDE SEQUENCE</scope>
    <source>
        <strain evidence="12">ATCC 34329</strain>
    </source>
</reference>
<dbReference type="Proteomes" id="UP001201980">
    <property type="component" value="Unassembled WGS sequence"/>
</dbReference>
<feature type="domain" description="CFEM" evidence="11">
    <location>
        <begin position="1"/>
        <end position="114"/>
    </location>
</feature>
<proteinExistence type="inferred from homology"/>
<keyword evidence="5" id="KW-0325">Glycoprotein</keyword>
<feature type="binding site" description="axial binding residue" evidence="9">
    <location>
        <position position="48"/>
    </location>
    <ligand>
        <name>heme</name>
        <dbReference type="ChEBI" id="CHEBI:30413"/>
    </ligand>
    <ligandPart>
        <name>Fe</name>
        <dbReference type="ChEBI" id="CHEBI:18248"/>
    </ligandPart>
</feature>
<protein>
    <recommendedName>
        <fullName evidence="11">CFEM domain-containing protein</fullName>
    </recommendedName>
</protein>
<keyword evidence="5" id="KW-0472">Membrane</keyword>
<dbReference type="InterPro" id="IPR008427">
    <property type="entry name" value="Extracellular_membr_CFEM_dom"/>
</dbReference>
<evidence type="ECO:0000256" key="4">
    <source>
        <dbReference type="ARBA" id="ARBA00022525"/>
    </source>
</evidence>
<keyword evidence="9" id="KW-0349">Heme</keyword>
<gene>
    <name evidence="12" type="ORF">MKZ38_002453</name>
</gene>
<comment type="caution">
    <text evidence="12">The sequence shown here is derived from an EMBL/GenBank/DDBJ whole genome shotgun (WGS) entry which is preliminary data.</text>
</comment>
<accession>A0AAD5RNW2</accession>
<evidence type="ECO:0000256" key="1">
    <source>
        <dbReference type="ARBA" id="ARBA00004589"/>
    </source>
</evidence>
<dbReference type="AlphaFoldDB" id="A0AAD5RNW2"/>
<evidence type="ECO:0000256" key="8">
    <source>
        <dbReference type="ARBA" id="ARBA00023288"/>
    </source>
</evidence>
<feature type="chain" id="PRO_5042228251" description="CFEM domain-containing protein" evidence="10">
    <location>
        <begin position="21"/>
        <end position="176"/>
    </location>
</feature>
<dbReference type="PROSITE" id="PS52012">
    <property type="entry name" value="CFEM"/>
    <property type="match status" value="1"/>
</dbReference>
<organism evidence="12 13">
    <name type="scientific">Zalerion maritima</name>
    <dbReference type="NCBI Taxonomy" id="339359"/>
    <lineage>
        <taxon>Eukaryota</taxon>
        <taxon>Fungi</taxon>
        <taxon>Dikarya</taxon>
        <taxon>Ascomycota</taxon>
        <taxon>Pezizomycotina</taxon>
        <taxon>Sordariomycetes</taxon>
        <taxon>Lulworthiomycetidae</taxon>
        <taxon>Lulworthiales</taxon>
        <taxon>Lulworthiaceae</taxon>
        <taxon>Zalerion</taxon>
    </lineage>
</organism>
<evidence type="ECO:0000256" key="6">
    <source>
        <dbReference type="ARBA" id="ARBA00022729"/>
    </source>
</evidence>
<comment type="similarity">
    <text evidence="3">Belongs to the RBT5 family.</text>
</comment>
<keyword evidence="4" id="KW-0964">Secreted</keyword>
<keyword evidence="7 9" id="KW-1015">Disulfide bond</keyword>
<evidence type="ECO:0000256" key="5">
    <source>
        <dbReference type="ARBA" id="ARBA00022622"/>
    </source>
</evidence>
<evidence type="ECO:0000256" key="10">
    <source>
        <dbReference type="SAM" id="SignalP"/>
    </source>
</evidence>
<sequence length="176" mass="17611">MKCTIAAAIISFVFGLSVQADHEMSCPDACMADVMEAGTTDYGCGAADMKCMCSEDALIAMLKECASTCTAEEADELVAYGINACAAAGVTIEHEESSSAAEEAPAVTETPAATAEITETPAATAEITETPAATPLTCDETTAAPPMTVPTAAAPRTNIEGLVVALVGAAGLAALV</sequence>
<name>A0AAD5RNW2_9PEZI</name>
<keyword evidence="5" id="KW-0336">GPI-anchor</keyword>
<dbReference type="GO" id="GO:0005576">
    <property type="term" value="C:extracellular region"/>
    <property type="evidence" value="ECO:0007669"/>
    <property type="project" value="UniProtKB-SubCell"/>
</dbReference>
<keyword evidence="9" id="KW-0408">Iron</keyword>
<evidence type="ECO:0000313" key="12">
    <source>
        <dbReference type="EMBL" id="KAJ2900396.1"/>
    </source>
</evidence>
<evidence type="ECO:0000256" key="3">
    <source>
        <dbReference type="ARBA" id="ARBA00010031"/>
    </source>
</evidence>
<evidence type="ECO:0000313" key="13">
    <source>
        <dbReference type="Proteomes" id="UP001201980"/>
    </source>
</evidence>
<feature type="signal peptide" evidence="10">
    <location>
        <begin position="1"/>
        <end position="20"/>
    </location>
</feature>
<comment type="subcellular location">
    <subcellularLocation>
        <location evidence="1">Membrane</location>
        <topology evidence="1">Lipid-anchor</topology>
        <topology evidence="1">GPI-anchor</topology>
    </subcellularLocation>
    <subcellularLocation>
        <location evidence="2">Secreted</location>
    </subcellularLocation>
</comment>
<evidence type="ECO:0000256" key="2">
    <source>
        <dbReference type="ARBA" id="ARBA00004613"/>
    </source>
</evidence>
<evidence type="ECO:0000256" key="9">
    <source>
        <dbReference type="PROSITE-ProRule" id="PRU01356"/>
    </source>
</evidence>
<evidence type="ECO:0000256" key="7">
    <source>
        <dbReference type="ARBA" id="ARBA00023157"/>
    </source>
</evidence>
<comment type="caution">
    <text evidence="9">Lacks conserved residue(s) required for the propagation of feature annotation.</text>
</comment>
<evidence type="ECO:0000259" key="11">
    <source>
        <dbReference type="PROSITE" id="PS52012"/>
    </source>
</evidence>
<keyword evidence="9" id="KW-0479">Metal-binding</keyword>
<dbReference type="EMBL" id="JAKWBI020000173">
    <property type="protein sequence ID" value="KAJ2900396.1"/>
    <property type="molecule type" value="Genomic_DNA"/>
</dbReference>
<dbReference type="Pfam" id="PF05730">
    <property type="entry name" value="CFEM"/>
    <property type="match status" value="1"/>
</dbReference>
<dbReference type="GO" id="GO:0098552">
    <property type="term" value="C:side of membrane"/>
    <property type="evidence" value="ECO:0007669"/>
    <property type="project" value="UniProtKB-KW"/>
</dbReference>
<feature type="disulfide bond" evidence="9">
    <location>
        <begin position="44"/>
        <end position="51"/>
    </location>
</feature>
<keyword evidence="8" id="KW-0449">Lipoprotein</keyword>
<keyword evidence="13" id="KW-1185">Reference proteome</keyword>